<dbReference type="PRINTS" id="PR00132">
    <property type="entry name" value="GLHYDRLASE2"/>
</dbReference>
<dbReference type="Pfam" id="PF00703">
    <property type="entry name" value="Glyco_hydro_2"/>
    <property type="match status" value="1"/>
</dbReference>
<dbReference type="InterPro" id="IPR013783">
    <property type="entry name" value="Ig-like_fold"/>
</dbReference>
<feature type="non-terminal residue" evidence="8">
    <location>
        <position position="484"/>
    </location>
</feature>
<dbReference type="PROSITE" id="PS00719">
    <property type="entry name" value="GLYCOSYL_HYDROL_F2_1"/>
    <property type="match status" value="1"/>
</dbReference>
<dbReference type="InterPro" id="IPR051913">
    <property type="entry name" value="GH2_Domain-Containing"/>
</dbReference>
<dbReference type="InterPro" id="IPR017853">
    <property type="entry name" value="GH"/>
</dbReference>
<dbReference type="InterPro" id="IPR036156">
    <property type="entry name" value="Beta-gal/glucu_dom_sf"/>
</dbReference>
<dbReference type="Gene3D" id="2.60.40.10">
    <property type="entry name" value="Immunoglobulins"/>
    <property type="match status" value="1"/>
</dbReference>
<keyword evidence="2 4" id="KW-0378">Hydrolase</keyword>
<dbReference type="PROSITE" id="PS00608">
    <property type="entry name" value="GLYCOSYL_HYDROL_F2_2"/>
    <property type="match status" value="1"/>
</dbReference>
<name>A0A9D5M5X4_9FIRM</name>
<evidence type="ECO:0000256" key="1">
    <source>
        <dbReference type="ARBA" id="ARBA00007401"/>
    </source>
</evidence>
<dbReference type="SUPFAM" id="SSF49785">
    <property type="entry name" value="Galactose-binding domain-like"/>
    <property type="match status" value="1"/>
</dbReference>
<dbReference type="InterPro" id="IPR006103">
    <property type="entry name" value="Glyco_hydro_2_cat"/>
</dbReference>
<dbReference type="InterPro" id="IPR006102">
    <property type="entry name" value="Ig-like_GH2"/>
</dbReference>
<evidence type="ECO:0008006" key="10">
    <source>
        <dbReference type="Google" id="ProtNLM"/>
    </source>
</evidence>
<dbReference type="SUPFAM" id="SSF51445">
    <property type="entry name" value="(Trans)glycosidases"/>
    <property type="match status" value="1"/>
</dbReference>
<evidence type="ECO:0000256" key="4">
    <source>
        <dbReference type="RuleBase" id="RU361154"/>
    </source>
</evidence>
<dbReference type="InterPro" id="IPR006101">
    <property type="entry name" value="Glyco_hydro_2"/>
</dbReference>
<dbReference type="InterPro" id="IPR023230">
    <property type="entry name" value="Glyco_hydro_2_CS"/>
</dbReference>
<evidence type="ECO:0000256" key="2">
    <source>
        <dbReference type="ARBA" id="ARBA00022801"/>
    </source>
</evidence>
<evidence type="ECO:0000313" key="9">
    <source>
        <dbReference type="Proteomes" id="UP000806542"/>
    </source>
</evidence>
<evidence type="ECO:0000256" key="3">
    <source>
        <dbReference type="ARBA" id="ARBA00023295"/>
    </source>
</evidence>
<accession>A0A9D5M5X4</accession>
<dbReference type="PANTHER" id="PTHR42732:SF1">
    <property type="entry name" value="BETA-MANNOSIDASE"/>
    <property type="match status" value="1"/>
</dbReference>
<evidence type="ECO:0000259" key="7">
    <source>
        <dbReference type="Pfam" id="PF02837"/>
    </source>
</evidence>
<dbReference type="Pfam" id="PF02836">
    <property type="entry name" value="Glyco_hydro_2_C"/>
    <property type="match status" value="1"/>
</dbReference>
<dbReference type="EMBL" id="JADCKB010000068">
    <property type="protein sequence ID" value="MBE5041294.1"/>
    <property type="molecule type" value="Genomic_DNA"/>
</dbReference>
<keyword evidence="3 4" id="KW-0326">Glycosidase</keyword>
<evidence type="ECO:0000313" key="8">
    <source>
        <dbReference type="EMBL" id="MBE5041294.1"/>
    </source>
</evidence>
<organism evidence="8 9">
    <name type="scientific">Ructibacterium gallinarum</name>
    <dbReference type="NCBI Taxonomy" id="2779355"/>
    <lineage>
        <taxon>Bacteria</taxon>
        <taxon>Bacillati</taxon>
        <taxon>Bacillota</taxon>
        <taxon>Clostridia</taxon>
        <taxon>Eubacteriales</taxon>
        <taxon>Oscillospiraceae</taxon>
        <taxon>Ructibacterium</taxon>
    </lineage>
</organism>
<sequence>MREKLLFDENWMFHKGDIEIALPKDKGPIYMQSKTERMLWGPAARKYSGYPDDFNTDGDHEIQSDKWEWITLPHDYIISQEPSQDENNALGFFKYQNAWYRKKFFLPKTDIGKRITLLFEGVATQTTVYLNGCLMKHNFCGYTSFEVDISDVVKFGEEENCENVLAVYVETENHEGWWYEGGGIYRHVWLNKMNTVAIDLWGVYAMPQLASDGKWNVNVEVTIINDRYEDIVARAVTVFYDKERKAIAKSEGMIEIPLREKGIAKYSTKIENPILWELDNPYLYTVETKIFVNGEECDCYEIRTGFRNFVLDANEGLFLNGKHIKIKGVCAHQDCGLTGKAVPDNIHRYKIEMIKEMGANGYRTSHYPQTEAIMDALDELGFIVMDETRWFESTEEGKQQLEMLIKRDRNRPSVLFWSIGNEEPNHITDIGRRICKNLMAMVRKLDNTRYIVAAVSNDPDIATVYDELDAIGINYNLDKYDKIH</sequence>
<dbReference type="PANTHER" id="PTHR42732">
    <property type="entry name" value="BETA-GALACTOSIDASE"/>
    <property type="match status" value="1"/>
</dbReference>
<dbReference type="RefSeq" id="WP_318961781.1">
    <property type="nucleotide sequence ID" value="NZ_JADCKB010000068.1"/>
</dbReference>
<proteinExistence type="inferred from homology"/>
<evidence type="ECO:0000259" key="6">
    <source>
        <dbReference type="Pfam" id="PF02836"/>
    </source>
</evidence>
<dbReference type="Pfam" id="PF02837">
    <property type="entry name" value="Glyco_hydro_2_N"/>
    <property type="match status" value="1"/>
</dbReference>
<dbReference type="Gene3D" id="2.60.120.260">
    <property type="entry name" value="Galactose-binding domain-like"/>
    <property type="match status" value="1"/>
</dbReference>
<feature type="domain" description="Glycoside hydrolase family 2 immunoglobulin-like beta-sandwich" evidence="5">
    <location>
        <begin position="203"/>
        <end position="307"/>
    </location>
</feature>
<reference evidence="8" key="1">
    <citation type="submission" date="2020-10" db="EMBL/GenBank/DDBJ databases">
        <title>ChiBAC.</title>
        <authorList>
            <person name="Zenner C."/>
            <person name="Hitch T.C.A."/>
            <person name="Clavel T."/>
        </authorList>
    </citation>
    <scope>NUCLEOTIDE SEQUENCE</scope>
    <source>
        <strain evidence="8">DSM 107454</strain>
    </source>
</reference>
<feature type="domain" description="Glycosyl hydrolases family 2 sugar binding" evidence="7">
    <location>
        <begin position="96"/>
        <end position="192"/>
    </location>
</feature>
<gene>
    <name evidence="8" type="ORF">INF28_12635</name>
</gene>
<dbReference type="InterPro" id="IPR008979">
    <property type="entry name" value="Galactose-bd-like_sf"/>
</dbReference>
<dbReference type="Proteomes" id="UP000806542">
    <property type="component" value="Unassembled WGS sequence"/>
</dbReference>
<comment type="caution">
    <text evidence="8">The sequence shown here is derived from an EMBL/GenBank/DDBJ whole genome shotgun (WGS) entry which is preliminary data.</text>
</comment>
<feature type="domain" description="Glycoside hydrolase family 2 catalytic" evidence="6">
    <location>
        <begin position="315"/>
        <end position="477"/>
    </location>
</feature>
<dbReference type="GO" id="GO:0004553">
    <property type="term" value="F:hydrolase activity, hydrolyzing O-glycosyl compounds"/>
    <property type="evidence" value="ECO:0007669"/>
    <property type="project" value="InterPro"/>
</dbReference>
<dbReference type="Gene3D" id="3.20.20.80">
    <property type="entry name" value="Glycosidases"/>
    <property type="match status" value="1"/>
</dbReference>
<dbReference type="InterPro" id="IPR006104">
    <property type="entry name" value="Glyco_hydro_2_N"/>
</dbReference>
<dbReference type="GO" id="GO:0005975">
    <property type="term" value="P:carbohydrate metabolic process"/>
    <property type="evidence" value="ECO:0007669"/>
    <property type="project" value="InterPro"/>
</dbReference>
<comment type="similarity">
    <text evidence="1 4">Belongs to the glycosyl hydrolase 2 family.</text>
</comment>
<dbReference type="AlphaFoldDB" id="A0A9D5M5X4"/>
<keyword evidence="9" id="KW-1185">Reference proteome</keyword>
<evidence type="ECO:0000259" key="5">
    <source>
        <dbReference type="Pfam" id="PF00703"/>
    </source>
</evidence>
<dbReference type="SUPFAM" id="SSF49303">
    <property type="entry name" value="beta-Galactosidase/glucuronidase domain"/>
    <property type="match status" value="1"/>
</dbReference>
<dbReference type="InterPro" id="IPR023232">
    <property type="entry name" value="Glyco_hydro_2_AS"/>
</dbReference>
<protein>
    <recommendedName>
        <fullName evidence="10">Beta-galactosidase</fullName>
    </recommendedName>
</protein>